<dbReference type="Proteomes" id="UP001164746">
    <property type="component" value="Chromosome 8"/>
</dbReference>
<protein>
    <submittedName>
        <fullName evidence="1">Uncharacterized protein</fullName>
    </submittedName>
</protein>
<sequence>MKRYASNHCVITSEDFVLTLAESKKMLFEMMNAIEYQKDAAIREINEYTDTKLDDIRVEFVKC</sequence>
<gene>
    <name evidence="1" type="ORF">MAR_026130</name>
</gene>
<keyword evidence="2" id="KW-1185">Reference proteome</keyword>
<organism evidence="1 2">
    <name type="scientific">Mya arenaria</name>
    <name type="common">Soft-shell clam</name>
    <dbReference type="NCBI Taxonomy" id="6604"/>
    <lineage>
        <taxon>Eukaryota</taxon>
        <taxon>Metazoa</taxon>
        <taxon>Spiralia</taxon>
        <taxon>Lophotrochozoa</taxon>
        <taxon>Mollusca</taxon>
        <taxon>Bivalvia</taxon>
        <taxon>Autobranchia</taxon>
        <taxon>Heteroconchia</taxon>
        <taxon>Euheterodonta</taxon>
        <taxon>Imparidentia</taxon>
        <taxon>Neoheterodontei</taxon>
        <taxon>Myida</taxon>
        <taxon>Myoidea</taxon>
        <taxon>Myidae</taxon>
        <taxon>Mya</taxon>
    </lineage>
</organism>
<accession>A0ABY7ERR7</accession>
<evidence type="ECO:0000313" key="2">
    <source>
        <dbReference type="Proteomes" id="UP001164746"/>
    </source>
</evidence>
<reference evidence="1" key="1">
    <citation type="submission" date="2022-11" db="EMBL/GenBank/DDBJ databases">
        <title>Centuries of genome instability and evolution in soft-shell clam transmissible cancer (bioRxiv).</title>
        <authorList>
            <person name="Hart S.F.M."/>
            <person name="Yonemitsu M.A."/>
            <person name="Giersch R.M."/>
            <person name="Beal B.F."/>
            <person name="Arriagada G."/>
            <person name="Davis B.W."/>
            <person name="Ostrander E.A."/>
            <person name="Goff S.P."/>
            <person name="Metzger M.J."/>
        </authorList>
    </citation>
    <scope>NUCLEOTIDE SEQUENCE</scope>
    <source>
        <strain evidence="1">MELC-2E11</strain>
        <tissue evidence="1">Siphon/mantle</tissue>
    </source>
</reference>
<proteinExistence type="predicted"/>
<name>A0ABY7ERR7_MYAAR</name>
<evidence type="ECO:0000313" key="1">
    <source>
        <dbReference type="EMBL" id="WAR11950.1"/>
    </source>
</evidence>
<dbReference type="EMBL" id="CP111019">
    <property type="protein sequence ID" value="WAR11950.1"/>
    <property type="molecule type" value="Genomic_DNA"/>
</dbReference>